<dbReference type="PANTHER" id="PTHR13408">
    <property type="entry name" value="DNA-DIRECTED RNA POLYMERASE III"/>
    <property type="match status" value="1"/>
</dbReference>
<evidence type="ECO:0000313" key="6">
    <source>
        <dbReference type="EMBL" id="KAK6944758.1"/>
    </source>
</evidence>
<comment type="caution">
    <text evidence="6">The sequence shown here is derived from an EMBL/GenBank/DDBJ whole genome shotgun (WGS) entry which is preliminary data.</text>
</comment>
<proteinExistence type="predicted"/>
<organism evidence="6 7">
    <name type="scientific">Dillenia turbinata</name>
    <dbReference type="NCBI Taxonomy" id="194707"/>
    <lineage>
        <taxon>Eukaryota</taxon>
        <taxon>Viridiplantae</taxon>
        <taxon>Streptophyta</taxon>
        <taxon>Embryophyta</taxon>
        <taxon>Tracheophyta</taxon>
        <taxon>Spermatophyta</taxon>
        <taxon>Magnoliopsida</taxon>
        <taxon>eudicotyledons</taxon>
        <taxon>Gunneridae</taxon>
        <taxon>Pentapetalae</taxon>
        <taxon>Dilleniales</taxon>
        <taxon>Dilleniaceae</taxon>
        <taxon>Dillenia</taxon>
    </lineage>
</organism>
<dbReference type="PANTHER" id="PTHR13408:SF0">
    <property type="entry name" value="DNA-DIRECTED RNA POLYMERASE III SUBUNIT RPC4"/>
    <property type="match status" value="1"/>
</dbReference>
<dbReference type="EMBL" id="JBAMMX010000003">
    <property type="protein sequence ID" value="KAK6944758.1"/>
    <property type="molecule type" value="Genomic_DNA"/>
</dbReference>
<gene>
    <name evidence="6" type="ORF">RJ641_025860</name>
</gene>
<evidence type="ECO:0000256" key="4">
    <source>
        <dbReference type="ARBA" id="ARBA00023242"/>
    </source>
</evidence>
<accession>A0AAN8WDV3</accession>
<protein>
    <submittedName>
        <fullName evidence="6">DNA-directed RNA polymerase III subunit RPC4</fullName>
    </submittedName>
</protein>
<evidence type="ECO:0000256" key="5">
    <source>
        <dbReference type="SAM" id="MobiDB-lite"/>
    </source>
</evidence>
<feature type="compositionally biased region" description="Basic residues" evidence="5">
    <location>
        <begin position="10"/>
        <end position="24"/>
    </location>
</feature>
<dbReference type="GO" id="GO:0042797">
    <property type="term" value="P:tRNA transcription by RNA polymerase III"/>
    <property type="evidence" value="ECO:0007669"/>
    <property type="project" value="TreeGrafter"/>
</dbReference>
<feature type="compositionally biased region" description="Basic and acidic residues" evidence="5">
    <location>
        <begin position="30"/>
        <end position="40"/>
    </location>
</feature>
<dbReference type="InterPro" id="IPR007811">
    <property type="entry name" value="RPC4"/>
</dbReference>
<reference evidence="6 7" key="1">
    <citation type="submission" date="2023-12" db="EMBL/GenBank/DDBJ databases">
        <title>A high-quality genome assembly for Dillenia turbinata (Dilleniales).</title>
        <authorList>
            <person name="Chanderbali A."/>
        </authorList>
    </citation>
    <scope>NUCLEOTIDE SEQUENCE [LARGE SCALE GENOMIC DNA]</scope>
    <source>
        <strain evidence="6">LSX21</strain>
        <tissue evidence="6">Leaf</tissue>
    </source>
</reference>
<dbReference type="GO" id="GO:0005666">
    <property type="term" value="C:RNA polymerase III complex"/>
    <property type="evidence" value="ECO:0007669"/>
    <property type="project" value="InterPro"/>
</dbReference>
<keyword evidence="2 6" id="KW-0240">DNA-directed RNA polymerase</keyword>
<name>A0AAN8WDV3_9MAGN</name>
<feature type="region of interest" description="Disordered" evidence="5">
    <location>
        <begin position="1"/>
        <end position="40"/>
    </location>
</feature>
<evidence type="ECO:0000256" key="1">
    <source>
        <dbReference type="ARBA" id="ARBA00004123"/>
    </source>
</evidence>
<keyword evidence="3" id="KW-0804">Transcription</keyword>
<evidence type="ECO:0000313" key="7">
    <source>
        <dbReference type="Proteomes" id="UP001370490"/>
    </source>
</evidence>
<dbReference type="Pfam" id="PF05132">
    <property type="entry name" value="RNA_pol_Rpc4"/>
    <property type="match status" value="1"/>
</dbReference>
<dbReference type="Proteomes" id="UP001370490">
    <property type="component" value="Unassembled WGS sequence"/>
</dbReference>
<dbReference type="GO" id="GO:0003677">
    <property type="term" value="F:DNA binding"/>
    <property type="evidence" value="ECO:0007669"/>
    <property type="project" value="InterPro"/>
</dbReference>
<keyword evidence="4" id="KW-0539">Nucleus</keyword>
<comment type="subcellular location">
    <subcellularLocation>
        <location evidence="1">Nucleus</location>
    </subcellularLocation>
</comment>
<sequence>MDSDSTNAPRKVRFAPKAPVRRPPKPTQPKIEKVEDADDAQAKDLLRRFNEASMNGRPKVERKSGPASVAFGYGATSNTIKSYGTYNRGVRIGGDVHASVPKTKDEYQEPWVSKSLIQHWDYLVLLQMFHWSNLQHVSLQNYYSYYPVTLPQRRPYSGNPDDLDEDEFGEVEESMRYDEDSVNPASELGLLVDNGEETMIFLQFPATMPLKKRLAAENGQVVANTKPGSVSRAGKPCGLKDLPAGHMGKMLVYRSGAIKLKLGDTLYDVSQGMNCGFAQDVVAINTEKKQCCSVGELSKRVIITPNLEFFSESMD</sequence>
<keyword evidence="7" id="KW-1185">Reference proteome</keyword>
<evidence type="ECO:0000256" key="3">
    <source>
        <dbReference type="ARBA" id="ARBA00023163"/>
    </source>
</evidence>
<evidence type="ECO:0000256" key="2">
    <source>
        <dbReference type="ARBA" id="ARBA00022478"/>
    </source>
</evidence>
<dbReference type="AlphaFoldDB" id="A0AAN8WDV3"/>